<comment type="caution">
    <text evidence="1">The sequence shown here is derived from an EMBL/GenBank/DDBJ whole genome shotgun (WGS) entry which is preliminary data.</text>
</comment>
<keyword evidence="2" id="KW-1185">Reference proteome</keyword>
<reference evidence="2" key="1">
    <citation type="journal article" date="2023" name="Front. Plant Sci.">
        <title>Chromosomal-level genome assembly of Melastoma candidum provides insights into trichome evolution.</title>
        <authorList>
            <person name="Zhong Y."/>
            <person name="Wu W."/>
            <person name="Sun C."/>
            <person name="Zou P."/>
            <person name="Liu Y."/>
            <person name="Dai S."/>
            <person name="Zhou R."/>
        </authorList>
    </citation>
    <scope>NUCLEOTIDE SEQUENCE [LARGE SCALE GENOMIC DNA]</scope>
</reference>
<gene>
    <name evidence="1" type="ORF">MLD38_009076</name>
</gene>
<evidence type="ECO:0000313" key="1">
    <source>
        <dbReference type="EMBL" id="KAI4383210.1"/>
    </source>
</evidence>
<evidence type="ECO:0000313" key="2">
    <source>
        <dbReference type="Proteomes" id="UP001057402"/>
    </source>
</evidence>
<organism evidence="1 2">
    <name type="scientific">Melastoma candidum</name>
    <dbReference type="NCBI Taxonomy" id="119954"/>
    <lineage>
        <taxon>Eukaryota</taxon>
        <taxon>Viridiplantae</taxon>
        <taxon>Streptophyta</taxon>
        <taxon>Embryophyta</taxon>
        <taxon>Tracheophyta</taxon>
        <taxon>Spermatophyta</taxon>
        <taxon>Magnoliopsida</taxon>
        <taxon>eudicotyledons</taxon>
        <taxon>Gunneridae</taxon>
        <taxon>Pentapetalae</taxon>
        <taxon>rosids</taxon>
        <taxon>malvids</taxon>
        <taxon>Myrtales</taxon>
        <taxon>Melastomataceae</taxon>
        <taxon>Melastomatoideae</taxon>
        <taxon>Melastomateae</taxon>
        <taxon>Melastoma</taxon>
    </lineage>
</organism>
<accession>A0ACB9RWY0</accession>
<sequence length="1314" mass="146850">MIIQFGSVEMHLNCTLRGPDGRSCSGSRMNRGKEMVRRMGMGQRKRKAVYLLFLFVVSGMIMGLFAGFSFKKVFMVENTDPCKPCEESAHLWVEHLNVSKIELHALASFFSESKQAASIQCTKETGPEEALVNGFACFLKVEFSKFPNIVNQYTILKEVASWKDQCPARNSSILWTDSSLFSVDEETLDFSALSLQSAFNQHFQQESSEMNPQGSQPNYFCWTLSSCLVLECRWVVVGIAASFIVLAISWMSPRGQGLKAISLVLLQHWQQNHLRNSTRSAGNWQRKLLVAFVLSGKLTSGWLLWHLNEKANLRREETLANMCDERASMLQDQFNVSMNHVHALAILVSTFHHGKHPSAIDQKTFGEYTERTAFDRPLTSGVAYAVKVPHSAREEFEKHHGWRIKKMETEDQSLVKDNIPEKLDPAPVQDEYAPVVFAQETVSHIISVDMMSGKEDRENILRARASGKAVLTSPFKLLKSNHLGVVLTFSVYDVDLSPDSTPEQRIEATVGYLGASYDVPSLVEKLLHQLAGKQMISVNVYDTTNGSEPITMYGTGVIDTGLVHISNLDFGDPLRKHEMHCRFKQKPPFPWTPVSASFAVLVITLLVGHIFHAAINRIAKVEEDCHAMMELKIRAEAADVAKSQFLATVSHEIRTPMNGVLGMLQMLMDTELDPNQQDYAKTAHDSGNNLIWLINQVLDQAKIESGRLELEKVPFDLCSVLDNVLSLFSGRSNEKQAESGIKTKEIEMAVYVSDKVPQVVTGDPGRFQQIVTNLMGNAIKFTNDKGHVFVTVHLADEVQNRTNVKDPVLRHSLNMVEDTSDATSNTLSGFRVVDRWKSWEKFEKLNDTSEPESVWVLVTVEDTGVGIPLSAQNRIFTPFMQVDSSTSRTYGGTGIGLSISKCLVDLMHGEIGFVSECGIGSTFSFAVPFGKYQMHPEDSKRQSYEPNVVEFKGIKALVIDRRSTRAEVTRCHLQRLGVLVDVVPSLQSAKTYISPSCGSREFCSYAMVLIDKDDWERECFLGLVSLFLNNGDDSRIKVSFRPKVFLLATTIDNHELPELKSIGFIDNVLIKPLRLSVLASCFQEALGHGQKKFADRKKVSNPGTLLKEKRILVVDDNLINRRVAEGALKKYGAIVTCVGSGKDALRLLHPPHDFDACFMDLRMPEMDGFEATRRVRQLEEEINSKIKSGEASAETFGNVVLWHVPMLAMTADVIQATNEECLKCGMDGYVSKPFEEQQLYSAVAQFFDATGKGSNPQFAVLWNVADIVLLLPRDLTRFGGLVILRLNKKFGGWWGEGIHMGRTSCVMNKQAGES</sequence>
<proteinExistence type="predicted"/>
<dbReference type="EMBL" id="CM042882">
    <property type="protein sequence ID" value="KAI4383210.1"/>
    <property type="molecule type" value="Genomic_DNA"/>
</dbReference>
<name>A0ACB9RWY0_9MYRT</name>
<protein>
    <submittedName>
        <fullName evidence="1">Uncharacterized protein</fullName>
    </submittedName>
</protein>
<dbReference type="Proteomes" id="UP001057402">
    <property type="component" value="Chromosome 3"/>
</dbReference>